<keyword evidence="6" id="KW-0812">Transmembrane</keyword>
<dbReference type="GO" id="GO:0005788">
    <property type="term" value="C:endoplasmic reticulum lumen"/>
    <property type="evidence" value="ECO:0007669"/>
    <property type="project" value="TreeGrafter"/>
</dbReference>
<evidence type="ECO:0000256" key="3">
    <source>
        <dbReference type="ARBA" id="ARBA00022824"/>
    </source>
</evidence>
<reference evidence="8" key="1">
    <citation type="journal article" date="2023" name="Mol. Biol. Evol.">
        <title>Third-Generation Sequencing Reveals the Adaptive Role of the Epigenome in Three Deep-Sea Polychaetes.</title>
        <authorList>
            <person name="Perez M."/>
            <person name="Aroh O."/>
            <person name="Sun Y."/>
            <person name="Lan Y."/>
            <person name="Juniper S.K."/>
            <person name="Young C.R."/>
            <person name="Angers B."/>
            <person name="Qian P.Y."/>
        </authorList>
    </citation>
    <scope>NUCLEOTIDE SEQUENCE</scope>
    <source>
        <strain evidence="8">R07B-5</strain>
    </source>
</reference>
<keyword evidence="4" id="KW-1015">Disulfide bond</keyword>
<gene>
    <name evidence="8" type="ORF">NP493_563g02001</name>
</gene>
<comment type="caution">
    <text evidence="8">The sequence shown here is derived from an EMBL/GenBank/DDBJ whole genome shotgun (WGS) entry which is preliminary data.</text>
</comment>
<name>A0AAD9KUT6_RIDPI</name>
<dbReference type="InterPro" id="IPR009011">
    <property type="entry name" value="Man6P_isomerase_rcpt-bd_dom_sf"/>
</dbReference>
<evidence type="ECO:0000256" key="4">
    <source>
        <dbReference type="ARBA" id="ARBA00023157"/>
    </source>
</evidence>
<dbReference type="InterPro" id="IPR012913">
    <property type="entry name" value="OS9-like_dom"/>
</dbReference>
<feature type="region of interest" description="Disordered" evidence="5">
    <location>
        <begin position="342"/>
        <end position="469"/>
    </location>
</feature>
<keyword evidence="6" id="KW-1133">Transmembrane helix</keyword>
<evidence type="ECO:0000256" key="1">
    <source>
        <dbReference type="ARBA" id="ARBA00004240"/>
    </source>
</evidence>
<evidence type="ECO:0000256" key="5">
    <source>
        <dbReference type="SAM" id="MobiDB-lite"/>
    </source>
</evidence>
<comment type="subcellular location">
    <subcellularLocation>
        <location evidence="1">Endoplasmic reticulum</location>
    </subcellularLocation>
</comment>
<dbReference type="AlphaFoldDB" id="A0AAD9KUT6"/>
<dbReference type="PANTHER" id="PTHR15414">
    <property type="entry name" value="OS-9-RELATED"/>
    <property type="match status" value="1"/>
</dbReference>
<dbReference type="GO" id="GO:0030968">
    <property type="term" value="P:endoplasmic reticulum unfolded protein response"/>
    <property type="evidence" value="ECO:0007669"/>
    <property type="project" value="InterPro"/>
</dbReference>
<dbReference type="Gene3D" id="2.70.130.10">
    <property type="entry name" value="Mannose-6-phosphate receptor binding domain"/>
    <property type="match status" value="1"/>
</dbReference>
<feature type="region of interest" description="Disordered" evidence="5">
    <location>
        <begin position="275"/>
        <end position="301"/>
    </location>
</feature>
<accession>A0AAD9KUT6</accession>
<protein>
    <recommendedName>
        <fullName evidence="7">MRH domain-containing protein</fullName>
    </recommendedName>
</protein>
<feature type="compositionally biased region" description="Basic and acidic residues" evidence="5">
    <location>
        <begin position="348"/>
        <end position="361"/>
    </location>
</feature>
<evidence type="ECO:0000256" key="2">
    <source>
        <dbReference type="ARBA" id="ARBA00022729"/>
    </source>
</evidence>
<dbReference type="EMBL" id="JAODUO010000563">
    <property type="protein sequence ID" value="KAK2178083.1"/>
    <property type="molecule type" value="Genomic_DNA"/>
</dbReference>
<dbReference type="Pfam" id="PF07915">
    <property type="entry name" value="PRKCSH"/>
    <property type="match status" value="1"/>
</dbReference>
<feature type="compositionally biased region" description="Acidic residues" evidence="5">
    <location>
        <begin position="433"/>
        <end position="443"/>
    </location>
</feature>
<feature type="transmembrane region" description="Helical" evidence="6">
    <location>
        <begin position="12"/>
        <end position="34"/>
    </location>
</feature>
<organism evidence="8 9">
    <name type="scientific">Ridgeia piscesae</name>
    <name type="common">Tubeworm</name>
    <dbReference type="NCBI Taxonomy" id="27915"/>
    <lineage>
        <taxon>Eukaryota</taxon>
        <taxon>Metazoa</taxon>
        <taxon>Spiralia</taxon>
        <taxon>Lophotrochozoa</taxon>
        <taxon>Annelida</taxon>
        <taxon>Polychaeta</taxon>
        <taxon>Sedentaria</taxon>
        <taxon>Canalipalpata</taxon>
        <taxon>Sabellida</taxon>
        <taxon>Siboglinidae</taxon>
        <taxon>Ridgeia</taxon>
    </lineage>
</organism>
<proteinExistence type="predicted"/>
<keyword evidence="6" id="KW-0472">Membrane</keyword>
<dbReference type="InterPro" id="IPR045149">
    <property type="entry name" value="OS-9-like"/>
</dbReference>
<dbReference type="PANTHER" id="PTHR15414:SF5">
    <property type="entry name" value="PROTEIN OS-9"/>
    <property type="match status" value="1"/>
</dbReference>
<feature type="domain" description="MRH" evidence="7">
    <location>
        <begin position="109"/>
        <end position="226"/>
    </location>
</feature>
<dbReference type="PROSITE" id="PS51914">
    <property type="entry name" value="MRH"/>
    <property type="match status" value="1"/>
</dbReference>
<keyword evidence="2" id="KW-0732">Signal</keyword>
<dbReference type="SUPFAM" id="SSF50911">
    <property type="entry name" value="Mannose 6-phosphate receptor domain"/>
    <property type="match status" value="1"/>
</dbReference>
<evidence type="ECO:0000256" key="6">
    <source>
        <dbReference type="SAM" id="Phobius"/>
    </source>
</evidence>
<evidence type="ECO:0000313" key="9">
    <source>
        <dbReference type="Proteomes" id="UP001209878"/>
    </source>
</evidence>
<feature type="compositionally biased region" description="Acidic residues" evidence="5">
    <location>
        <begin position="362"/>
        <end position="379"/>
    </location>
</feature>
<sequence>MRRLRKSEAMAKAGAIVLFLCQLSVFVCGIYGFLDMEELKSVNYGIDIENTPVMFKEELPEGAVRLSSKHGQQYQCSYPDKVTKEKQEEKEKIAMETGIPELLKPMEEGPCLHYSQGWWDYEFCYGKHIRQFHMEDGKIHSDVIFLGHYESEYDWNNVSATQANRLNRYHSQRYVNGSLCDLTGKARRTEVRFVCADGQGDYLGRVEEAESCVYVLTVYTTKICRHPYLKPPSVNRPVTITCSPLLDAEQYQEYLHDQKESVIADETADRFSKFPPEAAQYDDSAALTGDGSGESESSKENTFVESLMNGIREMLAENAQEGNKAVLNSDILKSARDISKSIQQQLRQQKEKSAKTQRETESSDDEGDDDEDGDDIVDDDPMKRDWQKLRDRMEAIKRKRAEAIAKSEVGRNTLEEGRSREQDRKREGGSEEGKEEEDADVMEEFDKGLQDIAPSAQDKARLASHSDSVRTALQSQFNDIIEEVSAQCVTCHKSHDS</sequence>
<dbReference type="Proteomes" id="UP001209878">
    <property type="component" value="Unassembled WGS sequence"/>
</dbReference>
<keyword evidence="3" id="KW-0256">Endoplasmic reticulum</keyword>
<dbReference type="InterPro" id="IPR044865">
    <property type="entry name" value="MRH_dom"/>
</dbReference>
<keyword evidence="9" id="KW-1185">Reference proteome</keyword>
<feature type="compositionally biased region" description="Basic and acidic residues" evidence="5">
    <location>
        <begin position="380"/>
        <end position="432"/>
    </location>
</feature>
<evidence type="ECO:0000313" key="8">
    <source>
        <dbReference type="EMBL" id="KAK2178083.1"/>
    </source>
</evidence>
<evidence type="ECO:0000259" key="7">
    <source>
        <dbReference type="PROSITE" id="PS51914"/>
    </source>
</evidence>
<dbReference type="GO" id="GO:0030970">
    <property type="term" value="P:retrograde protein transport, ER to cytosol"/>
    <property type="evidence" value="ECO:0007669"/>
    <property type="project" value="TreeGrafter"/>
</dbReference>